<evidence type="ECO:0000313" key="10">
    <source>
        <dbReference type="EMBL" id="GFO05604.1"/>
    </source>
</evidence>
<keyword evidence="7" id="KW-0275">Fatty acid biosynthesis</keyword>
<dbReference type="InterPro" id="IPR016039">
    <property type="entry name" value="Thiolase-like"/>
</dbReference>
<evidence type="ECO:0000256" key="5">
    <source>
        <dbReference type="ARBA" id="ARBA00023002"/>
    </source>
</evidence>
<dbReference type="PANTHER" id="PTHR43775">
    <property type="entry name" value="FATTY ACID SYNTHASE"/>
    <property type="match status" value="1"/>
</dbReference>
<evidence type="ECO:0000256" key="8">
    <source>
        <dbReference type="ARBA" id="ARBA00023268"/>
    </source>
</evidence>
<dbReference type="GO" id="GO:0004312">
    <property type="term" value="F:fatty acid synthase activity"/>
    <property type="evidence" value="ECO:0007669"/>
    <property type="project" value="TreeGrafter"/>
</dbReference>
<keyword evidence="1" id="KW-0596">Phosphopantetheine</keyword>
<dbReference type="InterPro" id="IPR014030">
    <property type="entry name" value="Ketoacyl_synth_N"/>
</dbReference>
<dbReference type="PROSITE" id="PS52004">
    <property type="entry name" value="KS3_2"/>
    <property type="match status" value="1"/>
</dbReference>
<evidence type="ECO:0000256" key="6">
    <source>
        <dbReference type="ARBA" id="ARBA00023098"/>
    </source>
</evidence>
<evidence type="ECO:0000256" key="7">
    <source>
        <dbReference type="ARBA" id="ARBA00023160"/>
    </source>
</evidence>
<keyword evidence="3" id="KW-0276">Fatty acid metabolism</keyword>
<gene>
    <name evidence="10" type="ORF">PoB_003210900</name>
</gene>
<dbReference type="InterPro" id="IPR020841">
    <property type="entry name" value="PKS_Beta-ketoAc_synthase_dom"/>
</dbReference>
<dbReference type="SUPFAM" id="SSF53901">
    <property type="entry name" value="Thiolase-like"/>
    <property type="match status" value="1"/>
</dbReference>
<keyword evidence="11" id="KW-1185">Reference proteome</keyword>
<evidence type="ECO:0000256" key="3">
    <source>
        <dbReference type="ARBA" id="ARBA00022832"/>
    </source>
</evidence>
<dbReference type="PANTHER" id="PTHR43775:SF7">
    <property type="entry name" value="FATTY ACID SYNTHASE"/>
    <property type="match status" value="1"/>
</dbReference>
<keyword evidence="8" id="KW-0511">Multifunctional enzyme</keyword>
<keyword evidence="4" id="KW-0521">NADP</keyword>
<keyword evidence="6" id="KW-0443">Lipid metabolism</keyword>
<organism evidence="10 11">
    <name type="scientific">Plakobranchus ocellatus</name>
    <dbReference type="NCBI Taxonomy" id="259542"/>
    <lineage>
        <taxon>Eukaryota</taxon>
        <taxon>Metazoa</taxon>
        <taxon>Spiralia</taxon>
        <taxon>Lophotrochozoa</taxon>
        <taxon>Mollusca</taxon>
        <taxon>Gastropoda</taxon>
        <taxon>Heterobranchia</taxon>
        <taxon>Euthyneura</taxon>
        <taxon>Panpulmonata</taxon>
        <taxon>Sacoglossa</taxon>
        <taxon>Placobranchoidea</taxon>
        <taxon>Plakobranchidae</taxon>
        <taxon>Plakobranchus</taxon>
    </lineage>
</organism>
<reference evidence="10 11" key="1">
    <citation type="journal article" date="2021" name="Elife">
        <title>Chloroplast acquisition without the gene transfer in kleptoplastic sea slugs, Plakobranchus ocellatus.</title>
        <authorList>
            <person name="Maeda T."/>
            <person name="Takahashi S."/>
            <person name="Yoshida T."/>
            <person name="Shimamura S."/>
            <person name="Takaki Y."/>
            <person name="Nagai Y."/>
            <person name="Toyoda A."/>
            <person name="Suzuki Y."/>
            <person name="Arimoto A."/>
            <person name="Ishii H."/>
            <person name="Satoh N."/>
            <person name="Nishiyama T."/>
            <person name="Hasebe M."/>
            <person name="Maruyama T."/>
            <person name="Minagawa J."/>
            <person name="Obokata J."/>
            <person name="Shigenobu S."/>
        </authorList>
    </citation>
    <scope>NUCLEOTIDE SEQUENCE [LARGE SCALE GENOMIC DNA]</scope>
</reference>
<dbReference type="GO" id="GO:0006633">
    <property type="term" value="P:fatty acid biosynthetic process"/>
    <property type="evidence" value="ECO:0007669"/>
    <property type="project" value="UniProtKB-KW"/>
</dbReference>
<dbReference type="EMBL" id="BLXT01003749">
    <property type="protein sequence ID" value="GFO05604.1"/>
    <property type="molecule type" value="Genomic_DNA"/>
</dbReference>
<sequence length="276" mass="30506">MAPEEQPSSKEKGEEIVPVNVRTVRPYEGEIVVSGISGRYPDSANVGELQYNLLNGINMITVDNRRWEPGYAGTPDVMGKLKNITDFDAEFFGVHSKSANTMDPMLRILLEVVYEAIVDAGESLASLKGTRTGVYIGVSVAEFEGVVLRKFTSDDCYMIQGCAHSMFANWISYFFDIRGKLARPNARNSFIHGYSLMTTKLLALRVEESYVEVLFLFSFRCVQLFSFLGIVGGAVVNECALKSAGTLLSWIRAPPPTSWPDGWSKSLRSPCCGLDI</sequence>
<evidence type="ECO:0000256" key="2">
    <source>
        <dbReference type="ARBA" id="ARBA00022516"/>
    </source>
</evidence>
<name>A0AAV4AGP7_9GAST</name>
<keyword evidence="2" id="KW-0444">Lipid biosynthesis</keyword>
<accession>A0AAV4AGP7</accession>
<comment type="caution">
    <text evidence="10">The sequence shown here is derived from an EMBL/GenBank/DDBJ whole genome shotgun (WGS) entry which is preliminary data.</text>
</comment>
<dbReference type="AlphaFoldDB" id="A0AAV4AGP7"/>
<dbReference type="InterPro" id="IPR050091">
    <property type="entry name" value="PKS_NRPS_Biosynth_Enz"/>
</dbReference>
<dbReference type="Gene3D" id="3.40.47.10">
    <property type="match status" value="1"/>
</dbReference>
<protein>
    <submittedName>
        <fullName evidence="10">Fatty acid synthase</fullName>
    </submittedName>
</protein>
<evidence type="ECO:0000256" key="4">
    <source>
        <dbReference type="ARBA" id="ARBA00022857"/>
    </source>
</evidence>
<dbReference type="SMART" id="SM00825">
    <property type="entry name" value="PKS_KS"/>
    <property type="match status" value="1"/>
</dbReference>
<evidence type="ECO:0000256" key="1">
    <source>
        <dbReference type="ARBA" id="ARBA00022450"/>
    </source>
</evidence>
<keyword evidence="5" id="KW-0560">Oxidoreductase</keyword>
<dbReference type="Proteomes" id="UP000735302">
    <property type="component" value="Unassembled WGS sequence"/>
</dbReference>
<evidence type="ECO:0000313" key="11">
    <source>
        <dbReference type="Proteomes" id="UP000735302"/>
    </source>
</evidence>
<dbReference type="Pfam" id="PF00109">
    <property type="entry name" value="ketoacyl-synt"/>
    <property type="match status" value="1"/>
</dbReference>
<evidence type="ECO:0000259" key="9">
    <source>
        <dbReference type="PROSITE" id="PS52004"/>
    </source>
</evidence>
<feature type="domain" description="Ketosynthase family 3 (KS3)" evidence="9">
    <location>
        <begin position="28"/>
        <end position="276"/>
    </location>
</feature>
<dbReference type="GO" id="GO:0016491">
    <property type="term" value="F:oxidoreductase activity"/>
    <property type="evidence" value="ECO:0007669"/>
    <property type="project" value="UniProtKB-KW"/>
</dbReference>
<proteinExistence type="predicted"/>